<accession>A0A1S1WY37</accession>
<keyword evidence="5" id="KW-1185">Reference proteome</keyword>
<evidence type="ECO:0000313" key="5">
    <source>
        <dbReference type="Proteomes" id="UP000180280"/>
    </source>
</evidence>
<reference evidence="4 5" key="1">
    <citation type="submission" date="2016-09" db="EMBL/GenBank/DDBJ databases">
        <title>Chromobacterium muskegensis sp. nov., an insecticidal bacterium isolated from Sphagnum bogs.</title>
        <authorList>
            <person name="Sparks M.E."/>
            <person name="Blackburn M.B."/>
            <person name="Gundersen-Rindal D.E."/>
            <person name="Mitchell A."/>
            <person name="Farrar R."/>
            <person name="Kuhar D."/>
        </authorList>
    </citation>
    <scope>NUCLEOTIDE SEQUENCE [LARGE SCALE GENOMIC DNA]</scope>
    <source>
        <strain evidence="3 5">14B-1</strain>
        <strain evidence="2 4">37-2</strain>
    </source>
</reference>
<evidence type="ECO:0008006" key="6">
    <source>
        <dbReference type="Google" id="ProtNLM"/>
    </source>
</evidence>
<dbReference type="RefSeq" id="WP_071111657.1">
    <property type="nucleotide sequence ID" value="NZ_MKCS01000001.1"/>
</dbReference>
<dbReference type="SUPFAM" id="SSF53850">
    <property type="entry name" value="Periplasmic binding protein-like II"/>
    <property type="match status" value="1"/>
</dbReference>
<dbReference type="STRING" id="1903179.BI347_00880"/>
<protein>
    <recommendedName>
        <fullName evidence="6">Solute-binding protein family 3/N-terminal domain-containing protein</fullName>
    </recommendedName>
</protein>
<gene>
    <name evidence="3" type="ORF">BI344_04130</name>
    <name evidence="2" type="ORF">BI347_00880</name>
</gene>
<evidence type="ECO:0000313" key="4">
    <source>
        <dbReference type="Proteomes" id="UP000180088"/>
    </source>
</evidence>
<dbReference type="EMBL" id="MKCT01000001">
    <property type="protein sequence ID" value="OHX21704.1"/>
    <property type="molecule type" value="Genomic_DNA"/>
</dbReference>
<dbReference type="EMBL" id="MKCS01000001">
    <property type="protein sequence ID" value="OHX12211.1"/>
    <property type="molecule type" value="Genomic_DNA"/>
</dbReference>
<evidence type="ECO:0000313" key="3">
    <source>
        <dbReference type="EMBL" id="OHX21704.1"/>
    </source>
</evidence>
<evidence type="ECO:0000313" key="2">
    <source>
        <dbReference type="EMBL" id="OHX12211.1"/>
    </source>
</evidence>
<dbReference type="AlphaFoldDB" id="A0A1S1WY37"/>
<feature type="signal peptide" evidence="1">
    <location>
        <begin position="1"/>
        <end position="27"/>
    </location>
</feature>
<name>A0A1S1WY37_9NEIS</name>
<dbReference type="Proteomes" id="UP000180088">
    <property type="component" value="Unassembled WGS sequence"/>
</dbReference>
<sequence length="240" mass="27172">MKRLRHFRRLLRAGWLPLLLAPADGMAAETLRLVNLSPLDTPNMLAMRRTLDAAFAHAGLAYTIEYQPPERALAAFMAGEFDGDPNRGPQFQQFYPGAIRVEPHLRTSWYYAISASTQVRPKSWADLGHYHIAYMRGLHGIDLMTRHVARRETPYTHDACIRMALLRRVDLCIVSSETAGHWPLQEKYASRVQATAFEHLDIYLWLAPGERAAADKLTRAMQGMAGSGELQRLMGPFRSN</sequence>
<dbReference type="Proteomes" id="UP000180280">
    <property type="component" value="Unassembled WGS sequence"/>
</dbReference>
<dbReference type="OrthoDB" id="6838256at2"/>
<feature type="chain" id="PRO_5010342105" description="Solute-binding protein family 3/N-terminal domain-containing protein" evidence="1">
    <location>
        <begin position="28"/>
        <end position="240"/>
    </location>
</feature>
<organism evidence="2 4">
    <name type="scientific">Chromobacterium sphagni</name>
    <dbReference type="NCBI Taxonomy" id="1903179"/>
    <lineage>
        <taxon>Bacteria</taxon>
        <taxon>Pseudomonadati</taxon>
        <taxon>Pseudomonadota</taxon>
        <taxon>Betaproteobacteria</taxon>
        <taxon>Neisseriales</taxon>
        <taxon>Chromobacteriaceae</taxon>
        <taxon>Chromobacterium</taxon>
    </lineage>
</organism>
<keyword evidence="1" id="KW-0732">Signal</keyword>
<evidence type="ECO:0000256" key="1">
    <source>
        <dbReference type="SAM" id="SignalP"/>
    </source>
</evidence>
<proteinExistence type="predicted"/>
<comment type="caution">
    <text evidence="2">The sequence shown here is derived from an EMBL/GenBank/DDBJ whole genome shotgun (WGS) entry which is preliminary data.</text>
</comment>